<proteinExistence type="inferred from homology"/>
<dbReference type="GO" id="GO:0008691">
    <property type="term" value="F:3-hydroxybutyryl-CoA dehydrogenase activity"/>
    <property type="evidence" value="ECO:0007669"/>
    <property type="project" value="TreeGrafter"/>
</dbReference>
<dbReference type="GO" id="GO:0070403">
    <property type="term" value="F:NAD+ binding"/>
    <property type="evidence" value="ECO:0007669"/>
    <property type="project" value="InterPro"/>
</dbReference>
<dbReference type="FunFam" id="3.40.50.720:FF:000009">
    <property type="entry name" value="Fatty oxidation complex, alpha subunit"/>
    <property type="match status" value="1"/>
</dbReference>
<dbReference type="GO" id="GO:0006635">
    <property type="term" value="P:fatty acid beta-oxidation"/>
    <property type="evidence" value="ECO:0007669"/>
    <property type="project" value="TreeGrafter"/>
</dbReference>
<evidence type="ECO:0000256" key="1">
    <source>
        <dbReference type="ARBA" id="ARBA00005086"/>
    </source>
</evidence>
<dbReference type="Proteomes" id="UP000052982">
    <property type="component" value="Unassembled WGS sequence"/>
</dbReference>
<evidence type="ECO:0000259" key="5">
    <source>
        <dbReference type="Pfam" id="PF00725"/>
    </source>
</evidence>
<name>A0A117RAR7_9ACTN</name>
<accession>A0A117RAR7</accession>
<gene>
    <name evidence="7" type="ORF">AQJ64_25760</name>
</gene>
<dbReference type="Gene3D" id="3.40.50.720">
    <property type="entry name" value="NAD(P)-binding Rossmann-like Domain"/>
    <property type="match status" value="1"/>
</dbReference>
<dbReference type="InterPro" id="IPR022694">
    <property type="entry name" value="3-OHacyl-CoA_DH"/>
</dbReference>
<evidence type="ECO:0000313" key="8">
    <source>
        <dbReference type="Proteomes" id="UP000052982"/>
    </source>
</evidence>
<protein>
    <submittedName>
        <fullName evidence="7">3-hydroxybutyryl-CoA dehydrogenase</fullName>
    </submittedName>
</protein>
<comment type="similarity">
    <text evidence="2">Belongs to the 3-hydroxyacyl-CoA dehydrogenase family.</text>
</comment>
<evidence type="ECO:0000256" key="2">
    <source>
        <dbReference type="ARBA" id="ARBA00009463"/>
    </source>
</evidence>
<dbReference type="InterPro" id="IPR006108">
    <property type="entry name" value="3HC_DH_C"/>
</dbReference>
<keyword evidence="3" id="KW-0560">Oxidoreductase</keyword>
<organism evidence="7 8">
    <name type="scientific">Streptomyces griseoruber</name>
    <dbReference type="NCBI Taxonomy" id="1943"/>
    <lineage>
        <taxon>Bacteria</taxon>
        <taxon>Bacillati</taxon>
        <taxon>Actinomycetota</taxon>
        <taxon>Actinomycetes</taxon>
        <taxon>Kitasatosporales</taxon>
        <taxon>Streptomycetaceae</taxon>
        <taxon>Streptomyces</taxon>
    </lineage>
</organism>
<feature type="domain" description="3-hydroxyacyl-CoA dehydrogenase NAD binding" evidence="6">
    <location>
        <begin position="23"/>
        <end position="202"/>
    </location>
</feature>
<dbReference type="Gene3D" id="1.10.1040.10">
    <property type="entry name" value="N-(1-d-carboxylethyl)-l-norvaline Dehydrogenase, domain 2"/>
    <property type="match status" value="1"/>
</dbReference>
<dbReference type="PANTHER" id="PTHR48075:SF9">
    <property type="entry name" value="3-HYDROXYBUTYRYL-COA DEHYDROGENASE"/>
    <property type="match status" value="1"/>
</dbReference>
<dbReference type="Pfam" id="PF02737">
    <property type="entry name" value="3HCDH_N"/>
    <property type="match status" value="1"/>
</dbReference>
<reference evidence="7 8" key="1">
    <citation type="submission" date="2015-10" db="EMBL/GenBank/DDBJ databases">
        <title>Draft genome sequence of Streptomyces griseoruber DSM 40281, type strain for the species Streptomyces griseoruber.</title>
        <authorList>
            <person name="Ruckert C."/>
            <person name="Winkler A."/>
            <person name="Kalinowski J."/>
            <person name="Kampfer P."/>
            <person name="Glaeser S."/>
        </authorList>
    </citation>
    <scope>NUCLEOTIDE SEQUENCE [LARGE SCALE GENOMIC DNA]</scope>
    <source>
        <strain evidence="7 8">DSM 40281</strain>
    </source>
</reference>
<evidence type="ECO:0000256" key="3">
    <source>
        <dbReference type="ARBA" id="ARBA00023002"/>
    </source>
</evidence>
<evidence type="ECO:0000259" key="6">
    <source>
        <dbReference type="Pfam" id="PF02737"/>
    </source>
</evidence>
<dbReference type="Pfam" id="PF00725">
    <property type="entry name" value="3HCDH"/>
    <property type="match status" value="1"/>
</dbReference>
<sequence length="303" mass="32152">MTQETAGRASASAPSAGTDIRRVGVVGAGLMGSGIAEVCARAGLDVLMCETGPEALKAGRDRISASLERGLRSRKLTAAERDAALGRIRLTTEIAEFADRDLVIEAVAEDEQIKTEVFAALDNVVTRADAILATNTSSIPVTKPAMATRRPQQVIGIHFFNPVPVMPLVEIVPSLLTGDRTRGRAEAFVTATLGKHAIGAQDRAGFVVNSLLVPYLLSAVRMLESGYATAEDIDNGMVLGCAHPMGPLRLADLIGLDTVKAIADSLYEEFKEPLHAPPPLLLRMVDAGLLGRKTGRGFHDHSR</sequence>
<dbReference type="PANTHER" id="PTHR48075">
    <property type="entry name" value="3-HYDROXYACYL-COA DEHYDROGENASE FAMILY PROTEIN"/>
    <property type="match status" value="1"/>
</dbReference>
<dbReference type="SUPFAM" id="SSF48179">
    <property type="entry name" value="6-phosphogluconate dehydrogenase C-terminal domain-like"/>
    <property type="match status" value="1"/>
</dbReference>
<dbReference type="PIRSF" id="PIRSF000105">
    <property type="entry name" value="HCDH"/>
    <property type="match status" value="1"/>
</dbReference>
<dbReference type="InterPro" id="IPR036291">
    <property type="entry name" value="NAD(P)-bd_dom_sf"/>
</dbReference>
<dbReference type="InterPro" id="IPR006176">
    <property type="entry name" value="3-OHacyl-CoA_DH_NAD-bd"/>
</dbReference>
<keyword evidence="8" id="KW-1185">Reference proteome</keyword>
<dbReference type="NCBIfam" id="NF005875">
    <property type="entry name" value="PRK07819.1"/>
    <property type="match status" value="1"/>
</dbReference>
<dbReference type="STRING" id="1943.AQJ64_25760"/>
<dbReference type="RefSeq" id="WP_055637770.1">
    <property type="nucleotide sequence ID" value="NZ_JBIRTR010000031.1"/>
</dbReference>
<dbReference type="InterPro" id="IPR013328">
    <property type="entry name" value="6PGD_dom2"/>
</dbReference>
<dbReference type="OrthoDB" id="3229174at2"/>
<dbReference type="AlphaFoldDB" id="A0A117RAR7"/>
<comment type="pathway">
    <text evidence="1">Lipid metabolism; butanoate metabolism.</text>
</comment>
<dbReference type="InterPro" id="IPR008927">
    <property type="entry name" value="6-PGluconate_DH-like_C_sf"/>
</dbReference>
<comment type="caution">
    <text evidence="7">The sequence shown here is derived from an EMBL/GenBank/DDBJ whole genome shotgun (WGS) entry which is preliminary data.</text>
</comment>
<evidence type="ECO:0000313" key="7">
    <source>
        <dbReference type="EMBL" id="KUN80490.1"/>
    </source>
</evidence>
<feature type="site" description="Important for catalytic activity" evidence="4">
    <location>
        <position position="158"/>
    </location>
</feature>
<dbReference type="SUPFAM" id="SSF51735">
    <property type="entry name" value="NAD(P)-binding Rossmann-fold domains"/>
    <property type="match status" value="1"/>
</dbReference>
<dbReference type="EMBL" id="LMWW01000042">
    <property type="protein sequence ID" value="KUN80490.1"/>
    <property type="molecule type" value="Genomic_DNA"/>
</dbReference>
<feature type="domain" description="3-hydroxyacyl-CoA dehydrogenase C-terminal" evidence="5">
    <location>
        <begin position="205"/>
        <end position="300"/>
    </location>
</feature>
<evidence type="ECO:0000256" key="4">
    <source>
        <dbReference type="PIRSR" id="PIRSR000105-1"/>
    </source>
</evidence>